<proteinExistence type="inferred from homology"/>
<evidence type="ECO:0000256" key="9">
    <source>
        <dbReference type="ARBA" id="ARBA00022840"/>
    </source>
</evidence>
<feature type="coiled-coil region" evidence="15">
    <location>
        <begin position="137"/>
        <end position="187"/>
    </location>
</feature>
<sequence length="935" mass="97899">MAAPTPAAEIAPAPSVVRVVPGAPPPKDVSKAPRKKRKPKAKGDDAATDILESSTAALVETAPSTADIQNGAVAADLIVEPEAADDSALKPSPLVDLITKRLKATSKKIGRISAYATTDPETLNEDQKATLKTLPALEAVQKELIEVKKAVEVYEAQVAAELAQTRRDAEQKENERVAAAVAEAKRAVVSQGSNLVNFLRLRPILANNDVSGLDHNEVNAVFSAGNILFGEQSEAQEALVSGFLLGDGSHEGVPYTRFWDITALVLNPPAPSQETDSEPVEEVITSTVNPPLGLSTTGSFDFMQASELEQPFEENAEWVERADVEVPLAEEPVNDVVADETFQSNAAIDWADEDEGGLPPIASLAKFGSGSATPVVEDELQTNGHIGNPVAAVSAPIAAVEEDDGFTTARGRGQEDLEEEIVASVEGIVVGVVIAVAAGENGEATALPSVTVVQLREKHADTAEFLRIAQETKALTDKYNVPLIINDRVDIACAVKARGVHLGQSDLPIAVARTLLPAETIIGISCNSVEEVRRARDAGADYVGLGAVWDTQTKTLTNPPVGVRGLGAMLHELDGTNVRAVAIGGIKSSNLARLLRGAVSETNHRLDGVAVVSDIVASLDPGSAARRLRTIFHASKKIDIPASLASSQEEILDGALALSDAVRKSRPIVHQITNFVVANQSANMTLALGASPIMATAPEEMSDLSKISGALLVNIGTLVNSTLDGMLEGGFFANSFKKPVVLDPVGLGASSFRKSSLHKLLDTWQPTVIKGNAGELAALVNSQEATGRGVDSVGGFTNPAEVVRAMANKERCVIVLSGKTDYVSDGHRVVAIDNGHPLLGAITGSGCMLGSCIAAFCAAANASAIDEQNPSQLTRGGDFLAAAVGGILTLTVASELAAKRDDVHGMGTFLPALIDEVSNLRPEVIRQFAKVTRLE</sequence>
<comment type="catalytic activity">
    <reaction evidence="13">
        <text>2-(2-carboxy-4-methylthiazol-5-yl)ethyl phosphate + 4-amino-2-methyl-5-(diphosphooxymethyl)pyrimidine + 2 H(+) = thiamine phosphate + CO2 + diphosphate</text>
        <dbReference type="Rhea" id="RHEA:47848"/>
        <dbReference type="ChEBI" id="CHEBI:15378"/>
        <dbReference type="ChEBI" id="CHEBI:16526"/>
        <dbReference type="ChEBI" id="CHEBI:33019"/>
        <dbReference type="ChEBI" id="CHEBI:37575"/>
        <dbReference type="ChEBI" id="CHEBI:57841"/>
        <dbReference type="ChEBI" id="CHEBI:62890"/>
        <dbReference type="EC" id="2.5.1.3"/>
    </reaction>
</comment>
<dbReference type="InterPro" id="IPR036206">
    <property type="entry name" value="ThiamineP_synth_sf"/>
</dbReference>
<dbReference type="PANTHER" id="PTHR20857:SF23">
    <property type="entry name" value="THIAMINE BIOSYNTHETIC BIFUNCTIONAL ENZYME"/>
    <property type="match status" value="1"/>
</dbReference>
<dbReference type="Proteomes" id="UP000815677">
    <property type="component" value="Unassembled WGS sequence"/>
</dbReference>
<evidence type="ECO:0000256" key="14">
    <source>
        <dbReference type="ARBA" id="ARBA00047883"/>
    </source>
</evidence>
<evidence type="ECO:0000256" key="2">
    <source>
        <dbReference type="ARBA" id="ARBA00001946"/>
    </source>
</evidence>
<evidence type="ECO:0000256" key="5">
    <source>
        <dbReference type="ARBA" id="ARBA00022679"/>
    </source>
</evidence>
<keyword evidence="7" id="KW-0547">Nucleotide-binding</keyword>
<dbReference type="HAMAP" id="MF_00228">
    <property type="entry name" value="Thz_kinase"/>
    <property type="match status" value="1"/>
</dbReference>
<organism evidence="18 19">
    <name type="scientific">Mycena chlorophos</name>
    <name type="common">Agaric fungus</name>
    <name type="synonym">Agaricus chlorophos</name>
    <dbReference type="NCBI Taxonomy" id="658473"/>
    <lineage>
        <taxon>Eukaryota</taxon>
        <taxon>Fungi</taxon>
        <taxon>Dikarya</taxon>
        <taxon>Basidiomycota</taxon>
        <taxon>Agaricomycotina</taxon>
        <taxon>Agaricomycetes</taxon>
        <taxon>Agaricomycetidae</taxon>
        <taxon>Agaricales</taxon>
        <taxon>Marasmiineae</taxon>
        <taxon>Mycenaceae</taxon>
        <taxon>Mycena</taxon>
    </lineage>
</organism>
<protein>
    <submittedName>
        <fullName evidence="18">TMP-TENI-domain-containing protein</fullName>
    </submittedName>
</protein>
<keyword evidence="5" id="KW-0808">Transferase</keyword>
<accession>A0ABQ0M2X5</accession>
<dbReference type="PRINTS" id="PR01099">
    <property type="entry name" value="HYETHTZKNASE"/>
</dbReference>
<dbReference type="EMBL" id="DF849506">
    <property type="protein sequence ID" value="GAT57664.1"/>
    <property type="molecule type" value="Genomic_DNA"/>
</dbReference>
<dbReference type="CDD" id="cd00564">
    <property type="entry name" value="TMP_TenI"/>
    <property type="match status" value="1"/>
</dbReference>
<feature type="region of interest" description="Disordered" evidence="16">
    <location>
        <begin position="1"/>
        <end position="49"/>
    </location>
</feature>
<dbReference type="Gene3D" id="3.20.20.70">
    <property type="entry name" value="Aldolase class I"/>
    <property type="match status" value="1"/>
</dbReference>
<comment type="catalytic activity">
    <reaction evidence="14">
        <text>2-[(2R,5Z)-2-carboxy-4-methylthiazol-5(2H)-ylidene]ethyl phosphate + 4-amino-2-methyl-5-(diphosphooxymethyl)pyrimidine + 2 H(+) = thiamine phosphate + CO2 + diphosphate</text>
        <dbReference type="Rhea" id="RHEA:47844"/>
        <dbReference type="ChEBI" id="CHEBI:15378"/>
        <dbReference type="ChEBI" id="CHEBI:16526"/>
        <dbReference type="ChEBI" id="CHEBI:33019"/>
        <dbReference type="ChEBI" id="CHEBI:37575"/>
        <dbReference type="ChEBI" id="CHEBI:57841"/>
        <dbReference type="ChEBI" id="CHEBI:62899"/>
        <dbReference type="EC" id="2.5.1.3"/>
    </reaction>
</comment>
<dbReference type="PANTHER" id="PTHR20857">
    <property type="entry name" value="THIAMINE-PHOSPHATE PYROPHOSPHORYLASE"/>
    <property type="match status" value="1"/>
</dbReference>
<keyword evidence="11" id="KW-0784">Thiamine biosynthesis</keyword>
<keyword evidence="8" id="KW-0418">Kinase</keyword>
<comment type="pathway">
    <text evidence="3">Cofactor biosynthesis; thiamine diphosphate biosynthesis; 4-methyl-5-(2-phosphoethyl)-thiazole from 5-(2-hydroxyethyl)-4-methylthiazole: step 1/1.</text>
</comment>
<dbReference type="CDD" id="cd01170">
    <property type="entry name" value="THZ_kinase"/>
    <property type="match status" value="1"/>
</dbReference>
<dbReference type="InterPro" id="IPR013785">
    <property type="entry name" value="Aldolase_TIM"/>
</dbReference>
<evidence type="ECO:0000256" key="11">
    <source>
        <dbReference type="ARBA" id="ARBA00022977"/>
    </source>
</evidence>
<gene>
    <name evidence="18" type="ORF">MCHLO_14175</name>
</gene>
<evidence type="ECO:0000256" key="8">
    <source>
        <dbReference type="ARBA" id="ARBA00022777"/>
    </source>
</evidence>
<feature type="domain" description="Thiamine phosphate synthase/TenI" evidence="17">
    <location>
        <begin position="448"/>
        <end position="615"/>
    </location>
</feature>
<reference evidence="18" key="1">
    <citation type="submission" date="2014-09" db="EMBL/GenBank/DDBJ databases">
        <title>Genome sequence of the luminous mushroom Mycena chlorophos for searching fungal bioluminescence genes.</title>
        <authorList>
            <person name="Tanaka Y."/>
            <person name="Kasuga D."/>
            <person name="Oba Y."/>
            <person name="Hase S."/>
            <person name="Sato K."/>
            <person name="Oba Y."/>
            <person name="Sakakibara Y."/>
        </authorList>
    </citation>
    <scope>NUCLEOTIDE SEQUENCE</scope>
</reference>
<comment type="catalytic activity">
    <reaction evidence="1">
        <text>5-(2-hydroxyethyl)-4-methylthiazole + ATP = 4-methyl-5-(2-phosphooxyethyl)-thiazole + ADP + H(+)</text>
        <dbReference type="Rhea" id="RHEA:24212"/>
        <dbReference type="ChEBI" id="CHEBI:15378"/>
        <dbReference type="ChEBI" id="CHEBI:17957"/>
        <dbReference type="ChEBI" id="CHEBI:30616"/>
        <dbReference type="ChEBI" id="CHEBI:58296"/>
        <dbReference type="ChEBI" id="CHEBI:456216"/>
        <dbReference type="EC" id="2.7.1.50"/>
    </reaction>
</comment>
<evidence type="ECO:0000256" key="7">
    <source>
        <dbReference type="ARBA" id="ARBA00022741"/>
    </source>
</evidence>
<evidence type="ECO:0000256" key="16">
    <source>
        <dbReference type="SAM" id="MobiDB-lite"/>
    </source>
</evidence>
<evidence type="ECO:0000313" key="18">
    <source>
        <dbReference type="EMBL" id="GAT57664.1"/>
    </source>
</evidence>
<keyword evidence="10" id="KW-0460">Magnesium</keyword>
<keyword evidence="15" id="KW-0175">Coiled coil</keyword>
<evidence type="ECO:0000256" key="4">
    <source>
        <dbReference type="ARBA" id="ARBA00005165"/>
    </source>
</evidence>
<dbReference type="InterPro" id="IPR022998">
    <property type="entry name" value="ThiamineP_synth_TenI"/>
</dbReference>
<evidence type="ECO:0000313" key="19">
    <source>
        <dbReference type="Proteomes" id="UP000815677"/>
    </source>
</evidence>
<feature type="compositionally biased region" description="Low complexity" evidence="16">
    <location>
        <begin position="1"/>
        <end position="14"/>
    </location>
</feature>
<dbReference type="SUPFAM" id="SSF51391">
    <property type="entry name" value="Thiamin phosphate synthase"/>
    <property type="match status" value="1"/>
</dbReference>
<dbReference type="Gene3D" id="3.40.1190.20">
    <property type="match status" value="1"/>
</dbReference>
<dbReference type="InterPro" id="IPR029056">
    <property type="entry name" value="Ribokinase-like"/>
</dbReference>
<comment type="catalytic activity">
    <reaction evidence="12">
        <text>4-methyl-5-(2-phosphooxyethyl)-thiazole + 4-amino-2-methyl-5-(diphosphooxymethyl)pyrimidine + H(+) = thiamine phosphate + diphosphate</text>
        <dbReference type="Rhea" id="RHEA:22328"/>
        <dbReference type="ChEBI" id="CHEBI:15378"/>
        <dbReference type="ChEBI" id="CHEBI:33019"/>
        <dbReference type="ChEBI" id="CHEBI:37575"/>
        <dbReference type="ChEBI" id="CHEBI:57841"/>
        <dbReference type="ChEBI" id="CHEBI:58296"/>
        <dbReference type="EC" id="2.5.1.3"/>
    </reaction>
</comment>
<dbReference type="Pfam" id="PF02581">
    <property type="entry name" value="TMP-TENI"/>
    <property type="match status" value="1"/>
</dbReference>
<evidence type="ECO:0000256" key="13">
    <source>
        <dbReference type="ARBA" id="ARBA00047851"/>
    </source>
</evidence>
<dbReference type="SUPFAM" id="SSF53613">
    <property type="entry name" value="Ribokinase-like"/>
    <property type="match status" value="1"/>
</dbReference>
<comment type="cofactor">
    <cofactor evidence="2">
        <name>Mg(2+)</name>
        <dbReference type="ChEBI" id="CHEBI:18420"/>
    </cofactor>
</comment>
<evidence type="ECO:0000256" key="15">
    <source>
        <dbReference type="SAM" id="Coils"/>
    </source>
</evidence>
<keyword evidence="6" id="KW-0479">Metal-binding</keyword>
<dbReference type="InterPro" id="IPR000417">
    <property type="entry name" value="Hyethyz_kinase"/>
</dbReference>
<comment type="pathway">
    <text evidence="4">Cofactor biosynthesis; thiamine diphosphate biosynthesis; thiamine phosphate from 4-amino-2-methyl-5-diphosphomethylpyrimidine and 4-methyl-5-(2-phosphoethyl)-thiazole: step 1/1.</text>
</comment>
<keyword evidence="19" id="KW-1185">Reference proteome</keyword>
<evidence type="ECO:0000256" key="12">
    <source>
        <dbReference type="ARBA" id="ARBA00047334"/>
    </source>
</evidence>
<dbReference type="Pfam" id="PF02110">
    <property type="entry name" value="HK"/>
    <property type="match status" value="1"/>
</dbReference>
<keyword evidence="9" id="KW-0067">ATP-binding</keyword>
<dbReference type="HAMAP" id="MF_00097">
    <property type="entry name" value="TMP_synthase"/>
    <property type="match status" value="1"/>
</dbReference>
<dbReference type="NCBIfam" id="TIGR00693">
    <property type="entry name" value="thiE"/>
    <property type="match status" value="1"/>
</dbReference>
<dbReference type="NCBIfam" id="NF006830">
    <property type="entry name" value="PRK09355.1"/>
    <property type="match status" value="1"/>
</dbReference>
<evidence type="ECO:0000259" key="17">
    <source>
        <dbReference type="Pfam" id="PF02581"/>
    </source>
</evidence>
<dbReference type="InterPro" id="IPR034291">
    <property type="entry name" value="TMP_synthase"/>
</dbReference>
<evidence type="ECO:0000256" key="1">
    <source>
        <dbReference type="ARBA" id="ARBA00001771"/>
    </source>
</evidence>
<name>A0ABQ0M2X5_MYCCL</name>
<dbReference type="NCBIfam" id="TIGR00694">
    <property type="entry name" value="thiM"/>
    <property type="match status" value="1"/>
</dbReference>
<evidence type="ECO:0000256" key="3">
    <source>
        <dbReference type="ARBA" id="ARBA00004868"/>
    </source>
</evidence>
<evidence type="ECO:0000256" key="10">
    <source>
        <dbReference type="ARBA" id="ARBA00022842"/>
    </source>
</evidence>
<evidence type="ECO:0000256" key="6">
    <source>
        <dbReference type="ARBA" id="ARBA00022723"/>
    </source>
</evidence>